<evidence type="ECO:0000313" key="1">
    <source>
        <dbReference type="EMBL" id="MFC4231027.1"/>
    </source>
</evidence>
<dbReference type="EMBL" id="JBHSDC010000003">
    <property type="protein sequence ID" value="MFC4231027.1"/>
    <property type="molecule type" value="Genomic_DNA"/>
</dbReference>
<dbReference type="Proteomes" id="UP001595906">
    <property type="component" value="Unassembled WGS sequence"/>
</dbReference>
<keyword evidence="2" id="KW-1185">Reference proteome</keyword>
<sequence>MNATKIKLSATELDLVTNAAVLLTKNTITNKVITAFGALANDMQIAIMASHLPENVLASTPKIARGENYLGLPWVMLDYPRVFAKQDVFAIRTFFWWGNCLSVTLQLSGIYQQQFQAQIFALLSTNDNDWLLCCNIEDAWQHHFEANNYKPFSQFSKQEFAKLPFIKLAKKIPLQEWDNIETFIKSTFDALLQLLAT</sequence>
<reference evidence="2" key="1">
    <citation type="journal article" date="2019" name="Int. J. Syst. Evol. Microbiol.">
        <title>The Global Catalogue of Microorganisms (GCM) 10K type strain sequencing project: providing services to taxonomists for standard genome sequencing and annotation.</title>
        <authorList>
            <consortium name="The Broad Institute Genomics Platform"/>
            <consortium name="The Broad Institute Genome Sequencing Center for Infectious Disease"/>
            <person name="Wu L."/>
            <person name="Ma J."/>
        </authorList>
    </citation>
    <scope>NUCLEOTIDE SEQUENCE [LARGE SCALE GENOMIC DNA]</scope>
    <source>
        <strain evidence="2">CECT 8010</strain>
    </source>
</reference>
<name>A0ABV8PSP9_9BACT</name>
<protein>
    <submittedName>
        <fullName evidence="1">Uncharacterized protein</fullName>
    </submittedName>
</protein>
<accession>A0ABV8PSP9</accession>
<proteinExistence type="predicted"/>
<comment type="caution">
    <text evidence="1">The sequence shown here is derived from an EMBL/GenBank/DDBJ whole genome shotgun (WGS) entry which is preliminary data.</text>
</comment>
<organism evidence="1 2">
    <name type="scientific">Parasediminibacterium paludis</name>
    <dbReference type="NCBI Taxonomy" id="908966"/>
    <lineage>
        <taxon>Bacteria</taxon>
        <taxon>Pseudomonadati</taxon>
        <taxon>Bacteroidota</taxon>
        <taxon>Chitinophagia</taxon>
        <taxon>Chitinophagales</taxon>
        <taxon>Chitinophagaceae</taxon>
        <taxon>Parasediminibacterium</taxon>
    </lineage>
</organism>
<dbReference type="RefSeq" id="WP_379012414.1">
    <property type="nucleotide sequence ID" value="NZ_JBHSDC010000003.1"/>
</dbReference>
<evidence type="ECO:0000313" key="2">
    <source>
        <dbReference type="Proteomes" id="UP001595906"/>
    </source>
</evidence>
<gene>
    <name evidence="1" type="ORF">ACFOW1_03940</name>
</gene>